<dbReference type="AlphaFoldDB" id="A0A017HA41"/>
<organism evidence="1 2">
    <name type="scientific">Limimaricola hongkongensis DSM 17492</name>
    <dbReference type="NCBI Taxonomy" id="1122180"/>
    <lineage>
        <taxon>Bacteria</taxon>
        <taxon>Pseudomonadati</taxon>
        <taxon>Pseudomonadota</taxon>
        <taxon>Alphaproteobacteria</taxon>
        <taxon>Rhodobacterales</taxon>
        <taxon>Paracoccaceae</taxon>
        <taxon>Limimaricola</taxon>
    </lineage>
</organism>
<dbReference type="Pfam" id="PF01042">
    <property type="entry name" value="Ribonuc_L-PSP"/>
    <property type="match status" value="1"/>
</dbReference>
<dbReference type="PANTHER" id="PTHR43857:SF1">
    <property type="entry name" value="YJGH FAMILY PROTEIN"/>
    <property type="match status" value="1"/>
</dbReference>
<evidence type="ECO:0000313" key="2">
    <source>
        <dbReference type="Proteomes" id="UP000025047"/>
    </source>
</evidence>
<comment type="caution">
    <text evidence="1">The sequence shown here is derived from an EMBL/GenBank/DDBJ whole genome shotgun (WGS) entry which is preliminary data.</text>
</comment>
<gene>
    <name evidence="1" type="ORF">Lokhon_03020</name>
</gene>
<dbReference type="SUPFAM" id="SSF55298">
    <property type="entry name" value="YjgF-like"/>
    <property type="match status" value="1"/>
</dbReference>
<dbReference type="PATRIC" id="fig|1122180.6.peg.3000"/>
<dbReference type="eggNOG" id="COG0251">
    <property type="taxonomic scope" value="Bacteria"/>
</dbReference>
<dbReference type="RefSeq" id="WP_017927458.1">
    <property type="nucleotide sequence ID" value="NZ_KB822995.1"/>
</dbReference>
<dbReference type="PANTHER" id="PTHR43857">
    <property type="entry name" value="BLR7761 PROTEIN"/>
    <property type="match status" value="1"/>
</dbReference>
<protein>
    <submittedName>
        <fullName evidence="1">Endoribonuclease L-PSP family protein</fullName>
    </submittedName>
</protein>
<name>A0A017HA41_9RHOB</name>
<accession>A0A017HA41</accession>
<keyword evidence="2" id="KW-1185">Reference proteome</keyword>
<sequence length="127" mass="13862">MQRFSSGSEFEGRIGYSRSVLCDGWVFVSGTTGYDYETMTLPDGIEAQCQAALDNLARALEAAGSGMDRVARVTYMLPDRADFPACWPLLRAAWGASAPAATMIECGLMEPAMRIEIEVTARLREGR</sequence>
<evidence type="ECO:0000313" key="1">
    <source>
        <dbReference type="EMBL" id="EYD71372.1"/>
    </source>
</evidence>
<dbReference type="HOGENOM" id="CLU_100715_5_3_5"/>
<dbReference type="InterPro" id="IPR006175">
    <property type="entry name" value="YjgF/YER057c/UK114"/>
</dbReference>
<dbReference type="EMBL" id="APGJ01000007">
    <property type="protein sequence ID" value="EYD71372.1"/>
    <property type="molecule type" value="Genomic_DNA"/>
</dbReference>
<dbReference type="Proteomes" id="UP000025047">
    <property type="component" value="Unassembled WGS sequence"/>
</dbReference>
<proteinExistence type="predicted"/>
<dbReference type="Gene3D" id="3.30.1330.40">
    <property type="entry name" value="RutC-like"/>
    <property type="match status" value="1"/>
</dbReference>
<reference evidence="1 2" key="1">
    <citation type="submission" date="2013-03" db="EMBL/GenBank/DDBJ databases">
        <authorList>
            <person name="Fiebig A."/>
            <person name="Goeker M."/>
            <person name="Klenk H.-P.P."/>
        </authorList>
    </citation>
    <scope>NUCLEOTIDE SEQUENCE [LARGE SCALE GENOMIC DNA]</scope>
    <source>
        <strain evidence="1 2">DSM 17492</strain>
    </source>
</reference>
<dbReference type="OrthoDB" id="9799840at2"/>
<dbReference type="STRING" id="1122180.Lokhon_03020"/>
<dbReference type="InterPro" id="IPR035959">
    <property type="entry name" value="RutC-like_sf"/>
</dbReference>